<evidence type="ECO:0000313" key="3">
    <source>
        <dbReference type="EMBL" id="JAC56472.1"/>
    </source>
</evidence>
<dbReference type="RefSeq" id="XP_011214369.2">
    <property type="nucleotide sequence ID" value="XM_011216067.3"/>
</dbReference>
<accession>A0A034WQ46</accession>
<feature type="chain" id="PRO_5044538126" evidence="2">
    <location>
        <begin position="18"/>
        <end position="127"/>
    </location>
</feature>
<dbReference type="AlphaFoldDB" id="A0A034WQ46"/>
<dbReference type="EMBL" id="GAKP01002480">
    <property type="protein sequence ID" value="JAC56472.1"/>
    <property type="molecule type" value="Transcribed_RNA"/>
</dbReference>
<reference evidence="3" key="1">
    <citation type="journal article" date="2014" name="BMC Genomics">
        <title>Characterizing the developmental transcriptome of the oriental fruit fly, Bactrocera dorsalis (Diptera: Tephritidae) through comparative genomic analysis with Drosophila melanogaster utilizing modENCODE datasets.</title>
        <authorList>
            <person name="Geib S.M."/>
            <person name="Calla B."/>
            <person name="Hall B."/>
            <person name="Hou S."/>
            <person name="Manoukis N.C."/>
        </authorList>
    </citation>
    <scope>NUCLEOTIDE SEQUENCE</scope>
    <source>
        <strain evidence="3">Punador</strain>
    </source>
</reference>
<feature type="region of interest" description="Disordered" evidence="1">
    <location>
        <begin position="22"/>
        <end position="58"/>
    </location>
</feature>
<evidence type="ECO:0000256" key="1">
    <source>
        <dbReference type="SAM" id="MobiDB-lite"/>
    </source>
</evidence>
<name>A0A034WQ46_BACDO</name>
<feature type="compositionally biased region" description="Basic and acidic residues" evidence="1">
    <location>
        <begin position="49"/>
        <end position="58"/>
    </location>
</feature>
<protein>
    <submittedName>
        <fullName evidence="3">Uncharacterized protein</fullName>
    </submittedName>
</protein>
<dbReference type="OrthoDB" id="8065774at2759"/>
<feature type="signal peptide" evidence="2">
    <location>
        <begin position="1"/>
        <end position="17"/>
    </location>
</feature>
<dbReference type="KEGG" id="bdr:105233895"/>
<keyword evidence="2" id="KW-0732">Signal</keyword>
<feature type="compositionally biased region" description="Polar residues" evidence="1">
    <location>
        <begin position="22"/>
        <end position="32"/>
    </location>
</feature>
<dbReference type="GeneID" id="105233895"/>
<organism evidence="3">
    <name type="scientific">Bactrocera dorsalis</name>
    <name type="common">Oriental fruit fly</name>
    <name type="synonym">Dacus dorsalis</name>
    <dbReference type="NCBI Taxonomy" id="27457"/>
    <lineage>
        <taxon>Eukaryota</taxon>
        <taxon>Metazoa</taxon>
        <taxon>Ecdysozoa</taxon>
        <taxon>Arthropoda</taxon>
        <taxon>Hexapoda</taxon>
        <taxon>Insecta</taxon>
        <taxon>Pterygota</taxon>
        <taxon>Neoptera</taxon>
        <taxon>Endopterygota</taxon>
        <taxon>Diptera</taxon>
        <taxon>Brachycera</taxon>
        <taxon>Muscomorpha</taxon>
        <taxon>Tephritoidea</taxon>
        <taxon>Tephritidae</taxon>
        <taxon>Bactrocera</taxon>
        <taxon>Bactrocera</taxon>
    </lineage>
</organism>
<sequence length="127" mass="13823">MRFCILFALIVAIYAEADNASEQSAVPTQEQSAGPDVQPNSLLEDVDAGGEHAEETERTARSFGWGGYGGYGGFGGFGGYGYKRWGGYGGYGGHRGYGGYGGYGYRPHYAVVYRQPYYHGYGHKYWG</sequence>
<proteinExistence type="predicted"/>
<evidence type="ECO:0000256" key="2">
    <source>
        <dbReference type="SAM" id="SignalP"/>
    </source>
</evidence>